<comment type="subcellular location">
    <subcellularLocation>
        <location evidence="1">Membrane</location>
        <topology evidence="1">Multi-pass membrane protein</topology>
    </subcellularLocation>
</comment>
<evidence type="ECO:0008006" key="9">
    <source>
        <dbReference type="Google" id="ProtNLM"/>
    </source>
</evidence>
<dbReference type="InterPro" id="IPR030417">
    <property type="entry name" value="MS4A"/>
</dbReference>
<proteinExistence type="inferred from homology"/>
<comment type="similarity">
    <text evidence="2">Belongs to the MS4A family.</text>
</comment>
<reference evidence="7" key="3">
    <citation type="submission" date="2025-09" db="UniProtKB">
        <authorList>
            <consortium name="Ensembl"/>
        </authorList>
    </citation>
    <scope>IDENTIFICATION</scope>
</reference>
<dbReference type="InterPro" id="IPR007237">
    <property type="entry name" value="CD20-like"/>
</dbReference>
<evidence type="ECO:0000256" key="6">
    <source>
        <dbReference type="SAM" id="Phobius"/>
    </source>
</evidence>
<dbReference type="Ensembl" id="ENSPLOT00000008938.1">
    <property type="protein sequence ID" value="ENSPLOP00000008092.1"/>
    <property type="gene ID" value="ENSPLOG00000005925.1"/>
</dbReference>
<keyword evidence="4 6" id="KW-1133">Transmembrane helix</keyword>
<feature type="transmembrane region" description="Helical" evidence="6">
    <location>
        <begin position="196"/>
        <end position="217"/>
    </location>
</feature>
<feature type="transmembrane region" description="Helical" evidence="6">
    <location>
        <begin position="84"/>
        <end position="104"/>
    </location>
</feature>
<dbReference type="GeneTree" id="ENSGT00390000010921"/>
<evidence type="ECO:0000256" key="1">
    <source>
        <dbReference type="ARBA" id="ARBA00004141"/>
    </source>
</evidence>
<organism evidence="7 8">
    <name type="scientific">Panthera leo</name>
    <name type="common">Lion</name>
    <dbReference type="NCBI Taxonomy" id="9689"/>
    <lineage>
        <taxon>Eukaryota</taxon>
        <taxon>Metazoa</taxon>
        <taxon>Chordata</taxon>
        <taxon>Craniata</taxon>
        <taxon>Vertebrata</taxon>
        <taxon>Euteleostomi</taxon>
        <taxon>Mammalia</taxon>
        <taxon>Eutheria</taxon>
        <taxon>Laurasiatheria</taxon>
        <taxon>Carnivora</taxon>
        <taxon>Feliformia</taxon>
        <taxon>Felidae</taxon>
        <taxon>Pantherinae</taxon>
        <taxon>Panthera</taxon>
    </lineage>
</organism>
<evidence type="ECO:0000256" key="3">
    <source>
        <dbReference type="ARBA" id="ARBA00022692"/>
    </source>
</evidence>
<keyword evidence="3 6" id="KW-0812">Transmembrane</keyword>
<dbReference type="Proteomes" id="UP000694399">
    <property type="component" value="Chromosome D2"/>
</dbReference>
<keyword evidence="5 6" id="KW-0472">Membrane</keyword>
<evidence type="ECO:0000313" key="8">
    <source>
        <dbReference type="Proteomes" id="UP000694399"/>
    </source>
</evidence>
<name>A0A8C8WRG7_PANLE</name>
<evidence type="ECO:0000256" key="4">
    <source>
        <dbReference type="ARBA" id="ARBA00022989"/>
    </source>
</evidence>
<reference evidence="7" key="2">
    <citation type="submission" date="2025-08" db="UniProtKB">
        <authorList>
            <consortium name="Ensembl"/>
        </authorList>
    </citation>
    <scope>IDENTIFICATION</scope>
</reference>
<dbReference type="Pfam" id="PF04103">
    <property type="entry name" value="CD20"/>
    <property type="match status" value="1"/>
</dbReference>
<feature type="transmembrane region" description="Helical" evidence="6">
    <location>
        <begin position="146"/>
        <end position="167"/>
    </location>
</feature>
<evidence type="ECO:0000256" key="5">
    <source>
        <dbReference type="ARBA" id="ARBA00023136"/>
    </source>
</evidence>
<dbReference type="GO" id="GO:0007166">
    <property type="term" value="P:cell surface receptor signaling pathway"/>
    <property type="evidence" value="ECO:0007669"/>
    <property type="project" value="TreeGrafter"/>
</dbReference>
<protein>
    <recommendedName>
        <fullName evidence="9">Membrane-spanning 4-domains subfamily A member 10</fullName>
    </recommendedName>
</protein>
<dbReference type="AlphaFoldDB" id="A0A8C8WRG7"/>
<dbReference type="GO" id="GO:0005886">
    <property type="term" value="C:plasma membrane"/>
    <property type="evidence" value="ECO:0007669"/>
    <property type="project" value="TreeGrafter"/>
</dbReference>
<reference evidence="7" key="1">
    <citation type="journal article" date="2019" name="bioRxiv">
        <title>Long live the king: chromosome-level assembly of the lion (Panthera leo) using linked-read, Hi-C, and long read data.</title>
        <authorList>
            <person name="Armstrong E.E."/>
            <person name="Taylor R.W."/>
            <person name="Miller D.E."/>
            <person name="Kaelin C."/>
            <person name="Barsh G."/>
            <person name="Hadly E.A."/>
            <person name="Petrov D."/>
        </authorList>
    </citation>
    <scope>NUCLEOTIDE SEQUENCE [LARGE SCALE GENOMIC DNA]</scope>
</reference>
<accession>A0A8C8WRG7</accession>
<dbReference type="PANTHER" id="PTHR23320">
    <property type="entry name" value="MEMBRANE-SPANNING 4-DOMAINS SUBFAMILY A MS4A -RELATED"/>
    <property type="match status" value="1"/>
</dbReference>
<keyword evidence="8" id="KW-1185">Reference proteome</keyword>
<dbReference type="OMA" id="AWRGDCP"/>
<feature type="transmembrane region" description="Helical" evidence="6">
    <location>
        <begin position="116"/>
        <end position="134"/>
    </location>
</feature>
<sequence>MRSAPASLPPPQLRSLAQVLAAEGYGVATIIPRTEVRGLPPQQAPSPAWPGQRYLPRELSPPGFLPPAWHQQKPRKRSSLLKELGAFHVVIALLHLFFGAYLVSTVTDLHLVVLKSWYPFWGAASFLISGILVITTDMVLKTYLRILCLTAHGVSFFCVLAGLFVIAKDLFLERTFDFPIWTPYPNSTVHIQRLELALLCFSFLEFFLLSYTAVTVCRAGRRPAKVRPSTDGMGTLRPPPQLGEFTVTAPGYQHLPCAGHCAKHCRRLSWLPIAMATNYH</sequence>
<evidence type="ECO:0000313" key="7">
    <source>
        <dbReference type="Ensembl" id="ENSPLOP00000008092.1"/>
    </source>
</evidence>
<evidence type="ECO:0000256" key="2">
    <source>
        <dbReference type="ARBA" id="ARBA00009565"/>
    </source>
</evidence>
<dbReference type="PANTHER" id="PTHR23320:SF5">
    <property type="entry name" value="MEMBRANE-SPANNING 4-DOMAINS SUBFAMILY A MEMBER 10"/>
    <property type="match status" value="1"/>
</dbReference>